<dbReference type="InterPro" id="IPR018682">
    <property type="entry name" value="DUF2167_membr"/>
</dbReference>
<feature type="region of interest" description="Disordered" evidence="1">
    <location>
        <begin position="301"/>
        <end position="352"/>
    </location>
</feature>
<name>A0A3E1NZ11_9BACT</name>
<protein>
    <submittedName>
        <fullName evidence="4">DUF2167 domain-containing protein</fullName>
    </submittedName>
</protein>
<proteinExistence type="predicted"/>
<dbReference type="OrthoDB" id="196355at2"/>
<comment type="caution">
    <text evidence="4">The sequence shown here is derived from an EMBL/GenBank/DDBJ whole genome shotgun (WGS) entry which is preliminary data.</text>
</comment>
<gene>
    <name evidence="4" type="ORF">DXN04_21375</name>
</gene>
<keyword evidence="2" id="KW-0812">Transmembrane</keyword>
<dbReference type="RefSeq" id="WP_116855424.1">
    <property type="nucleotide sequence ID" value="NZ_QTJV01000008.1"/>
</dbReference>
<dbReference type="AlphaFoldDB" id="A0A3E1NZ11"/>
<feature type="chain" id="PRO_5017636911" evidence="3">
    <location>
        <begin position="20"/>
        <end position="352"/>
    </location>
</feature>
<dbReference type="EMBL" id="QTJV01000008">
    <property type="protein sequence ID" value="RFM32988.1"/>
    <property type="molecule type" value="Genomic_DNA"/>
</dbReference>
<evidence type="ECO:0000256" key="2">
    <source>
        <dbReference type="SAM" id="Phobius"/>
    </source>
</evidence>
<feature type="compositionally biased region" description="Basic and acidic residues" evidence="1">
    <location>
        <begin position="332"/>
        <end position="352"/>
    </location>
</feature>
<evidence type="ECO:0000256" key="1">
    <source>
        <dbReference type="SAM" id="MobiDB-lite"/>
    </source>
</evidence>
<keyword evidence="2" id="KW-1133">Transmembrane helix</keyword>
<evidence type="ECO:0000313" key="5">
    <source>
        <dbReference type="Proteomes" id="UP000261174"/>
    </source>
</evidence>
<feature type="compositionally biased region" description="Basic and acidic residues" evidence="1">
    <location>
        <begin position="309"/>
        <end position="323"/>
    </location>
</feature>
<feature type="signal peptide" evidence="3">
    <location>
        <begin position="1"/>
        <end position="19"/>
    </location>
</feature>
<evidence type="ECO:0000313" key="4">
    <source>
        <dbReference type="EMBL" id="RFM32988.1"/>
    </source>
</evidence>
<dbReference type="Proteomes" id="UP000261174">
    <property type="component" value="Unassembled WGS sequence"/>
</dbReference>
<feature type="transmembrane region" description="Helical" evidence="2">
    <location>
        <begin position="274"/>
        <end position="293"/>
    </location>
</feature>
<dbReference type="Pfam" id="PF09935">
    <property type="entry name" value="DUF2167"/>
    <property type="match status" value="1"/>
</dbReference>
<sequence length="352" mass="39693">MRKFLYLAGLLMMSLGLKAANPEEDSTVLSHELYLQYVDSVRHATKFETGLIHLPGGKIELNIPTGFKFLDAEQSKFVLTDLWGNPASVSDSILGMIFPANMDAFDSSVYAFIVRFDSIGYVKDHDAEKINYDDLLKTMQKEQSDYNAERTKNGYEPIQMIGWASTPFYDKENKVLHWAKELQFGNETPHTLNYEVRVLGRYGVLNMNAVCTMNELPKVKADIDKILKLAHFTKGNAYADFDPKIDKIAAWTIGGLIAGKVLAKVGFFAIIAKYAAVFWKFILLGLAAAGGFLRKLFTGKKSKGPYSEPVEKGETANPEKGEQEEKEEQEVTEVKEEEQQKEEKDEETKKEE</sequence>
<keyword evidence="2" id="KW-0472">Membrane</keyword>
<keyword evidence="5" id="KW-1185">Reference proteome</keyword>
<keyword evidence="3" id="KW-0732">Signal</keyword>
<reference evidence="4 5" key="1">
    <citation type="submission" date="2018-08" db="EMBL/GenBank/DDBJ databases">
        <title>Chitinophaga sp. K20C18050901, a novel bacterium isolated from forest soil.</title>
        <authorList>
            <person name="Wang C."/>
        </authorList>
    </citation>
    <scope>NUCLEOTIDE SEQUENCE [LARGE SCALE GENOMIC DNA]</scope>
    <source>
        <strain evidence="4 5">K20C18050901</strain>
    </source>
</reference>
<organism evidence="4 5">
    <name type="scientific">Chitinophaga silvisoli</name>
    <dbReference type="NCBI Taxonomy" id="2291814"/>
    <lineage>
        <taxon>Bacteria</taxon>
        <taxon>Pseudomonadati</taxon>
        <taxon>Bacteroidota</taxon>
        <taxon>Chitinophagia</taxon>
        <taxon>Chitinophagales</taxon>
        <taxon>Chitinophagaceae</taxon>
        <taxon>Chitinophaga</taxon>
    </lineage>
</organism>
<evidence type="ECO:0000256" key="3">
    <source>
        <dbReference type="SAM" id="SignalP"/>
    </source>
</evidence>
<accession>A0A3E1NZ11</accession>